<evidence type="ECO:0000313" key="15">
    <source>
        <dbReference type="Proteomes" id="UP000829291"/>
    </source>
</evidence>
<feature type="disulfide bond" evidence="7">
    <location>
        <begin position="1108"/>
        <end position="1128"/>
    </location>
</feature>
<dbReference type="PANTHER" id="PTHR11905:SF159">
    <property type="entry name" value="ADAM METALLOPROTEASE"/>
    <property type="match status" value="1"/>
</dbReference>
<feature type="domain" description="Disintegrin" evidence="13">
    <location>
        <begin position="1048"/>
        <end position="1136"/>
    </location>
</feature>
<feature type="compositionally biased region" description="Low complexity" evidence="10">
    <location>
        <begin position="1872"/>
        <end position="1881"/>
    </location>
</feature>
<feature type="binding site" evidence="9">
    <location>
        <position position="302"/>
    </location>
    <ligand>
        <name>Zn(2+)</name>
        <dbReference type="ChEBI" id="CHEBI:29105"/>
        <note>catalytic</note>
    </ligand>
</feature>
<dbReference type="SMART" id="SM00050">
    <property type="entry name" value="DISIN"/>
    <property type="match status" value="2"/>
</dbReference>
<feature type="disulfide bond" evidence="9">
    <location>
        <begin position="277"/>
        <end position="357"/>
    </location>
</feature>
<dbReference type="Pfam" id="PF01421">
    <property type="entry name" value="Reprolysin"/>
    <property type="match status" value="2"/>
</dbReference>
<dbReference type="Pfam" id="PF08516">
    <property type="entry name" value="ADAM_CR"/>
    <property type="match status" value="2"/>
</dbReference>
<keyword evidence="9" id="KW-0479">Metal-binding</keyword>
<dbReference type="InterPro" id="IPR000742">
    <property type="entry name" value="EGF"/>
</dbReference>
<feature type="compositionally biased region" description="Polar residues" evidence="10">
    <location>
        <begin position="2133"/>
        <end position="2152"/>
    </location>
</feature>
<keyword evidence="9" id="KW-0862">Zinc</keyword>
<dbReference type="InterPro" id="IPR006586">
    <property type="entry name" value="ADAM_Cys-rich"/>
</dbReference>
<dbReference type="Gene3D" id="4.10.70.10">
    <property type="entry name" value="Disintegrin domain"/>
    <property type="match status" value="2"/>
</dbReference>
<feature type="binding site" evidence="9">
    <location>
        <position position="986"/>
    </location>
    <ligand>
        <name>Zn(2+)</name>
        <dbReference type="ChEBI" id="CHEBI:29105"/>
        <note>catalytic</note>
    </ligand>
</feature>
<feature type="compositionally biased region" description="Basic and acidic residues" evidence="10">
    <location>
        <begin position="1925"/>
        <end position="1946"/>
    </location>
</feature>
<dbReference type="PROSITE" id="PS01186">
    <property type="entry name" value="EGF_2"/>
    <property type="match status" value="2"/>
</dbReference>
<dbReference type="Pfam" id="PF00200">
    <property type="entry name" value="Disintegrin"/>
    <property type="match status" value="2"/>
</dbReference>
<dbReference type="PROSITE" id="PS50026">
    <property type="entry name" value="EGF_3"/>
    <property type="match status" value="2"/>
</dbReference>
<dbReference type="RefSeq" id="XP_046591918.1">
    <property type="nucleotide sequence ID" value="XM_046735962.1"/>
</dbReference>
<feature type="compositionally biased region" description="Low complexity" evidence="10">
    <location>
        <begin position="2079"/>
        <end position="2132"/>
    </location>
</feature>
<evidence type="ECO:0000259" key="14">
    <source>
        <dbReference type="PROSITE" id="PS50215"/>
    </source>
</evidence>
<feature type="active site" evidence="9">
    <location>
        <position position="983"/>
    </location>
</feature>
<feature type="region of interest" description="Disordered" evidence="10">
    <location>
        <begin position="1602"/>
        <end position="1631"/>
    </location>
</feature>
<organism evidence="15 16">
    <name type="scientific">Neodiprion lecontei</name>
    <name type="common">Redheaded pine sawfly</name>
    <dbReference type="NCBI Taxonomy" id="441921"/>
    <lineage>
        <taxon>Eukaryota</taxon>
        <taxon>Metazoa</taxon>
        <taxon>Ecdysozoa</taxon>
        <taxon>Arthropoda</taxon>
        <taxon>Hexapoda</taxon>
        <taxon>Insecta</taxon>
        <taxon>Pterygota</taxon>
        <taxon>Neoptera</taxon>
        <taxon>Endopterygota</taxon>
        <taxon>Hymenoptera</taxon>
        <taxon>Tenthredinoidea</taxon>
        <taxon>Diprionidae</taxon>
        <taxon>Diprioninae</taxon>
        <taxon>Neodiprion</taxon>
    </lineage>
</organism>
<dbReference type="SUPFAM" id="SSF55486">
    <property type="entry name" value="Metalloproteases ('zincins'), catalytic domain"/>
    <property type="match status" value="2"/>
</dbReference>
<feature type="compositionally biased region" description="Polar residues" evidence="10">
    <location>
        <begin position="2030"/>
        <end position="2078"/>
    </location>
</feature>
<dbReference type="Gene3D" id="3.40.390.10">
    <property type="entry name" value="Collagenase (Catalytic Domain)"/>
    <property type="match status" value="2"/>
</dbReference>
<feature type="disulfide bond" evidence="8">
    <location>
        <begin position="613"/>
        <end position="623"/>
    </location>
</feature>
<feature type="binding site" evidence="9">
    <location>
        <position position="982"/>
    </location>
    <ligand>
        <name>Zn(2+)</name>
        <dbReference type="ChEBI" id="CHEBI:29105"/>
        <note>catalytic</note>
    </ligand>
</feature>
<keyword evidence="4" id="KW-0482">Metalloprotease</keyword>
<feature type="compositionally biased region" description="Polar residues" evidence="10">
    <location>
        <begin position="1602"/>
        <end position="1612"/>
    </location>
</feature>
<proteinExistence type="predicted"/>
<evidence type="ECO:0000256" key="4">
    <source>
        <dbReference type="ARBA" id="ARBA00023049"/>
    </source>
</evidence>
<feature type="disulfide bond" evidence="7">
    <location>
        <begin position="428"/>
        <end position="448"/>
    </location>
</feature>
<keyword evidence="4" id="KW-0378">Hydrolase</keyword>
<keyword evidence="8" id="KW-0245">EGF-like domain</keyword>
<evidence type="ECO:0000256" key="2">
    <source>
        <dbReference type="ARBA" id="ARBA00022692"/>
    </source>
</evidence>
<dbReference type="InterPro" id="IPR001762">
    <property type="entry name" value="Disintegrin_dom"/>
</dbReference>
<feature type="domain" description="Peptidase M12B" evidence="14">
    <location>
        <begin position="166"/>
        <end position="362"/>
    </location>
</feature>
<feature type="region of interest" description="Disordered" evidence="10">
    <location>
        <begin position="1795"/>
        <end position="1833"/>
    </location>
</feature>
<feature type="compositionally biased region" description="Polar residues" evidence="10">
    <location>
        <begin position="1951"/>
        <end position="1964"/>
    </location>
</feature>
<evidence type="ECO:0000256" key="11">
    <source>
        <dbReference type="SAM" id="Phobius"/>
    </source>
</evidence>
<feature type="disulfide bond" evidence="8">
    <location>
        <begin position="1293"/>
        <end position="1303"/>
    </location>
</feature>
<dbReference type="InterPro" id="IPR024079">
    <property type="entry name" value="MetalloPept_cat_dom_sf"/>
</dbReference>
<feature type="disulfide bond" evidence="9">
    <location>
        <begin position="957"/>
        <end position="1037"/>
    </location>
</feature>
<dbReference type="GeneID" id="107216740"/>
<gene>
    <name evidence="16" type="primary">LOC107216740</name>
</gene>
<feature type="compositionally biased region" description="Low complexity" evidence="10">
    <location>
        <begin position="1707"/>
        <end position="1717"/>
    </location>
</feature>
<feature type="region of interest" description="Disordered" evidence="10">
    <location>
        <begin position="1851"/>
        <end position="2166"/>
    </location>
</feature>
<feature type="compositionally biased region" description="Basic and acidic residues" evidence="10">
    <location>
        <begin position="1999"/>
        <end position="2010"/>
    </location>
</feature>
<sequence>MKRHNWDLRHAELLTVAFTVDGTERVLDLRLNNDLIPVGHQLRRQVKKGSFDTYTPSKEEIEVCQYQGSVRGIPDSWAALSTCKGLNGVLFDGKSLHYIQPQDETIEAPHFIYKHDNFVANNTCGYEGTQHRHSVHNDIIDNNEMIRHKRDAGLIRGPYNSNKNTRYVELVMVVDKLGYDAMSRNLTRVHQHAKDLANIVNALYTPLNIFVALVGIEVWTEVDEISLSVNGEMTLSNFLKYRREHLVRNIPNDNAQLLTKVEFEGGVVSKALKGPICTFEFSGGVSMDRSNVIGLVAATIAHAMGHNFGMEHDTLDCSCPEDRCIMAPSSGSTGPTHWSSCSLEYLALAFEHGMDYCLRNKPEKLFGSSMCGNGFVEPGEQCDCGLEENCDNPCCNATSCMLHANASCATGECCDFNTCRPKAAGMECRSAEHECDLPEYCSGQSEFCPSDVYKIDGETCSDGKAFCYQGTCRTRDSQCKLLWGPSGSSSDSQCYVMNNKGSKYGNCGYNRVNDTYIRCNDADSLCGMLHCKHLNERLEFGMEEVAILSHSFLNSGGQIIPCKTAIIDLGLNEMDPGLVPNGAKCGTDKMCLNQKCVPVAEVKLSTPAGNEACPNNCNGNGVCNSLGHCHCNPGFPPPLCNEEFNGGSIDSGPVKSRVPSSDFNNNVEVTLTVSHPRTKRELSSTKEDGLKHAELLTVAFTVDGVEHTLDLRLNTDLIPVGHQLRHQIKKGSFETVKPSKEEIEICQYQGSIRGIPDSWAAVSTCRGMSGVVFDGKTLHYIHPQDETLEAPHFLYKHDDLVANNTCGYTGTQPHSIRDHLENNRMLRYKRDTGVIRGPYNANKESRYVELVMVIDQKGYFALGKNMARVYHHCKDIANIINALYSPLNIFIALVGIEVWTEVDEITLSSNGETTLSNFLKYRREHLVRNIPNDNAQLLTKVEFEGGVVGKALKGPICTFEFSGGVSMDHSNVIGLVAATIAHEMGHNFGMEHDTLECSCPEDRCIMAPSSGSTGPTHWSSCSLEYLALAFEHGMDYCLRNKPEKLFGSSMCGNGFVEPGEQCDCGLEENCDNPCCNATSCMLHANASCATGECCDFNTCRPKAAGMECRSAEHECDLPEYCSGQSEFCPSDVYKIDGETCSDGKAFCYQGTCRTRNDQCKLLWGPSGSSSDSQCYVMNNKGSKYGNCGYNRVNDTYIRCNDADSLCGMLHCKHLNERLEFGMETVAILSHSFLNSGGQIIPCRTAIVDLGLNEVDPGLVPDGAKCGTGKMCVNQKCMPVAAMRLTSPAGSDACPNNCSGNGVCNSQGHCHCRLGFQPPRCDETGVGGSIDSGPAEDPNARRDFLISLYVIFFGIVPVLVLIGLFVWSRHSGRYKWKKGATSAVERAANTLSIKTIERSSPIPRNIETIDSTLSQDSACASLLPKAERDERFNNNLFGQFKGYTITPIQNLPKLAEPSKPAPPPPTVPTVAIKTNVKLAQRSNTLRSTLSSGVVHANQISIAPALPPLNPGCNARPLISSPVLSTTTCTSVEIIGPKVPSRPAPDIPVKVTPEILTITSTSIPPKPPRPNSTPLTNVILPEAEKKPEKGSALNRIASILRPNSSIMRSNSQPAQKEDKNTNTLPRNQHHKANKVIDKEILRNLEISNPIPQKEIEISTPAIPVVHSEVDGEEKKAVVMRAQSMRDSKITAKPAIHTFGSMRQASAAKRPTSIPASTRPTSPPPGPPRMPSNEKISETGVKIPGLPGYQNPPIKSAPSVQDNAYDDCMNLMNEPSLGKIMEESPSSDNIYAVIEESVPEKSRNKVEPQLPVIQNEYKSPKPLETSPKSGSSADSMGLLSEIVSEISNRNFDSIYSTSTLARKKKEKEEMDKNSENLGSNSSLGTYINSSHYKAPGSIYSTSPSSKFNSASSTTSSGYLNPSAVNVPRSEDKKDSDKPKAQLIEKDSKSVCKSKLTTLNSNNPNINDEMSKQLGMKPSDGNLNFKPFSTTTNKTMASLATSLKKDEKKEESKIPAKPPLNRTKTPPNLGKPFTSKQMLDSNTKTGKQGATESSLKPTRQGSDTSLKTSRQGSETSLKSSKQSGSLNKSNPSLNKSNTNLNRSSNNLNKNGSSSNLSTMSLKSTSSSPKSSALNLTATNSPDLVSSCSNSSQNMTKSPDVLGNNPKAMTGTMKNIVKTPTMTRSVKTPTTPPKPTAILMKSASLVDKKKSPTGNTSIAKSLSAKESTANKTALQTKTSAKNEAKVGGETTKVNPVQKAAGSKSNVASLQQRFEINKNTNPTRTMSAIGKKSAVGKTIDVGRSSSAKK</sequence>
<keyword evidence="3 11" id="KW-1133">Transmembrane helix</keyword>
<feature type="region of interest" description="Disordered" evidence="10">
    <location>
        <begin position="2220"/>
        <end position="2261"/>
    </location>
</feature>
<feature type="disulfide bond" evidence="9">
    <location>
        <begin position="997"/>
        <end position="1021"/>
    </location>
</feature>
<feature type="compositionally biased region" description="Polar residues" evidence="10">
    <location>
        <begin position="2220"/>
        <end position="2234"/>
    </location>
</feature>
<keyword evidence="15" id="KW-1185">Reference proteome</keyword>
<feature type="domain" description="EGF-like" evidence="12">
    <location>
        <begin position="1289"/>
        <end position="1321"/>
    </location>
</feature>
<feature type="compositionally biased region" description="Pro residues" evidence="10">
    <location>
        <begin position="1718"/>
        <end position="1727"/>
    </location>
</feature>
<evidence type="ECO:0000256" key="7">
    <source>
        <dbReference type="PROSITE-ProRule" id="PRU00068"/>
    </source>
</evidence>
<feature type="domain" description="Disintegrin" evidence="13">
    <location>
        <begin position="368"/>
        <end position="456"/>
    </location>
</feature>
<comment type="caution">
    <text evidence="8">Lacks conserved residue(s) required for the propagation of feature annotation.</text>
</comment>
<feature type="binding site" evidence="9">
    <location>
        <position position="306"/>
    </location>
    <ligand>
        <name>Zn(2+)</name>
        <dbReference type="ChEBI" id="CHEBI:29105"/>
        <note>catalytic</note>
    </ligand>
</feature>
<keyword evidence="6 8" id="KW-1015">Disulfide bond</keyword>
<dbReference type="Proteomes" id="UP000829291">
    <property type="component" value="Chromosome 3"/>
</dbReference>
<evidence type="ECO:0000313" key="16">
    <source>
        <dbReference type="RefSeq" id="XP_046591918.1"/>
    </source>
</evidence>
<evidence type="ECO:0000256" key="8">
    <source>
        <dbReference type="PROSITE-ProRule" id="PRU00076"/>
    </source>
</evidence>
<dbReference type="InterPro" id="IPR001590">
    <property type="entry name" value="Peptidase_M12B"/>
</dbReference>
<feature type="region of interest" description="Disordered" evidence="10">
    <location>
        <begin position="1699"/>
        <end position="1736"/>
    </location>
</feature>
<keyword evidence="2 11" id="KW-0812">Transmembrane</keyword>
<dbReference type="SMART" id="SM00608">
    <property type="entry name" value="ACR"/>
    <property type="match status" value="2"/>
</dbReference>
<feature type="disulfide bond" evidence="9">
    <location>
        <begin position="319"/>
        <end position="324"/>
    </location>
</feature>
<feature type="disulfide bond" evidence="9">
    <location>
        <begin position="317"/>
        <end position="341"/>
    </location>
</feature>
<feature type="compositionally biased region" description="Low complexity" evidence="10">
    <location>
        <begin position="1897"/>
        <end position="1913"/>
    </location>
</feature>
<dbReference type="InterPro" id="IPR002870">
    <property type="entry name" value="Peptidase_M12B_N"/>
</dbReference>
<name>A0ABM3FV72_NEOLC</name>
<feature type="disulfide bond" evidence="8">
    <location>
        <begin position="631"/>
        <end position="640"/>
    </location>
</feature>
<feature type="compositionally biased region" description="Polar residues" evidence="10">
    <location>
        <begin position="1983"/>
        <end position="1997"/>
    </location>
</feature>
<evidence type="ECO:0000256" key="9">
    <source>
        <dbReference type="PROSITE-ProRule" id="PRU00276"/>
    </source>
</evidence>
<dbReference type="CDD" id="cd04269">
    <property type="entry name" value="ZnMc_adamalysin_II_like"/>
    <property type="match status" value="2"/>
</dbReference>
<protein>
    <submittedName>
        <fullName evidence="16">Uncharacterized protein LOC107216740 isoform X2</fullName>
    </submittedName>
</protein>
<dbReference type="Pfam" id="PF01562">
    <property type="entry name" value="Pep_M12B_propep"/>
    <property type="match status" value="1"/>
</dbReference>
<evidence type="ECO:0000256" key="10">
    <source>
        <dbReference type="SAM" id="MobiDB-lite"/>
    </source>
</evidence>
<feature type="binding site" evidence="9">
    <location>
        <position position="312"/>
    </location>
    <ligand>
        <name>Zn(2+)</name>
        <dbReference type="ChEBI" id="CHEBI:29105"/>
        <note>catalytic</note>
    </ligand>
</feature>
<feature type="disulfide bond" evidence="8">
    <location>
        <begin position="1311"/>
        <end position="1320"/>
    </location>
</feature>
<feature type="binding site" evidence="9">
    <location>
        <position position="992"/>
    </location>
    <ligand>
        <name>Zn(2+)</name>
        <dbReference type="ChEBI" id="CHEBI:29105"/>
        <note>catalytic</note>
    </ligand>
</feature>
<reference evidence="16" key="1">
    <citation type="submission" date="2025-08" db="UniProtKB">
        <authorList>
            <consortium name="RefSeq"/>
        </authorList>
    </citation>
    <scope>IDENTIFICATION</scope>
    <source>
        <tissue evidence="16">Thorax and Abdomen</tissue>
    </source>
</reference>
<comment type="subcellular location">
    <subcellularLocation>
        <location evidence="1">Membrane</location>
        <topology evidence="1">Single-pass membrane protein</topology>
    </subcellularLocation>
</comment>
<evidence type="ECO:0000256" key="5">
    <source>
        <dbReference type="ARBA" id="ARBA00023136"/>
    </source>
</evidence>
<dbReference type="InterPro" id="IPR036436">
    <property type="entry name" value="Disintegrin_dom_sf"/>
</dbReference>
<dbReference type="SUPFAM" id="SSF57552">
    <property type="entry name" value="Blood coagulation inhibitor (disintegrin)"/>
    <property type="match status" value="2"/>
</dbReference>
<keyword evidence="5 11" id="KW-0472">Membrane</keyword>
<evidence type="ECO:0000259" key="12">
    <source>
        <dbReference type="PROSITE" id="PS50026"/>
    </source>
</evidence>
<evidence type="ECO:0000256" key="3">
    <source>
        <dbReference type="ARBA" id="ARBA00022989"/>
    </source>
</evidence>
<feature type="transmembrane region" description="Helical" evidence="11">
    <location>
        <begin position="1343"/>
        <end position="1366"/>
    </location>
</feature>
<dbReference type="InterPro" id="IPR034027">
    <property type="entry name" value="Reprolysin_adamalysin"/>
</dbReference>
<accession>A0ABM3FV72</accession>
<evidence type="ECO:0000256" key="6">
    <source>
        <dbReference type="ARBA" id="ARBA00023157"/>
    </source>
</evidence>
<evidence type="ECO:0000259" key="13">
    <source>
        <dbReference type="PROSITE" id="PS50214"/>
    </source>
</evidence>
<dbReference type="PANTHER" id="PTHR11905">
    <property type="entry name" value="ADAM A DISINTEGRIN AND METALLOPROTEASE DOMAIN"/>
    <property type="match status" value="1"/>
</dbReference>
<feature type="disulfide bond" evidence="9">
    <location>
        <begin position="999"/>
        <end position="1004"/>
    </location>
</feature>
<keyword evidence="4" id="KW-0645">Protease</keyword>
<feature type="domain" description="Peptidase M12B" evidence="14">
    <location>
        <begin position="846"/>
        <end position="1042"/>
    </location>
</feature>
<feature type="domain" description="EGF-like" evidence="12">
    <location>
        <begin position="609"/>
        <end position="641"/>
    </location>
</feature>
<dbReference type="PROSITE" id="PS50215">
    <property type="entry name" value="ADAM_MEPRO"/>
    <property type="match status" value="2"/>
</dbReference>
<dbReference type="PROSITE" id="PS50214">
    <property type="entry name" value="DISINTEGRIN_2"/>
    <property type="match status" value="2"/>
</dbReference>
<evidence type="ECO:0000256" key="1">
    <source>
        <dbReference type="ARBA" id="ARBA00004167"/>
    </source>
</evidence>